<protein>
    <recommendedName>
        <fullName evidence="4">Competence protein ComG</fullName>
    </recommendedName>
</protein>
<keyword evidence="3" id="KW-1185">Reference proteome</keyword>
<evidence type="ECO:0000313" key="3">
    <source>
        <dbReference type="Proteomes" id="UP001059773"/>
    </source>
</evidence>
<proteinExistence type="predicted"/>
<evidence type="ECO:0000313" key="2">
    <source>
        <dbReference type="EMBL" id="UUI01327.1"/>
    </source>
</evidence>
<dbReference type="RefSeq" id="WP_256706741.1">
    <property type="nucleotide sequence ID" value="NZ_CP101914.1"/>
</dbReference>
<keyword evidence="1" id="KW-0812">Transmembrane</keyword>
<reference evidence="2" key="1">
    <citation type="submission" date="2022-07" db="EMBL/GenBank/DDBJ databases">
        <title>FELIX.</title>
        <authorList>
            <person name="Wan K.H."/>
            <person name="Park S."/>
            <person name="Lawrence Q."/>
            <person name="Eichenberger J.P."/>
            <person name="Booth B.W."/>
            <person name="Piaggio A.J."/>
            <person name="Chandler J.C."/>
            <person name="Franklin A.B."/>
            <person name="Celniker S.E."/>
        </authorList>
    </citation>
    <scope>NUCLEOTIDE SEQUENCE</scope>
    <source>
        <strain evidence="2">QA-1986 374</strain>
    </source>
</reference>
<evidence type="ECO:0000256" key="1">
    <source>
        <dbReference type="SAM" id="Phobius"/>
    </source>
</evidence>
<gene>
    <name evidence="2" type="ORF">NP439_14815</name>
</gene>
<organism evidence="2 3">
    <name type="scientific">Oceanobacillus jeddahense</name>
    <dbReference type="NCBI Taxonomy" id="1462527"/>
    <lineage>
        <taxon>Bacteria</taxon>
        <taxon>Bacillati</taxon>
        <taxon>Bacillota</taxon>
        <taxon>Bacilli</taxon>
        <taxon>Bacillales</taxon>
        <taxon>Bacillaceae</taxon>
        <taxon>Oceanobacillus</taxon>
    </lineage>
</organism>
<keyword evidence="1" id="KW-0472">Membrane</keyword>
<name>A0ABY5JR35_9BACI</name>
<keyword evidence="1" id="KW-1133">Transmembrane helix</keyword>
<feature type="transmembrane region" description="Helical" evidence="1">
    <location>
        <begin position="12"/>
        <end position="34"/>
    </location>
</feature>
<dbReference type="Proteomes" id="UP001059773">
    <property type="component" value="Chromosome"/>
</dbReference>
<sequence>MKKQFTMLHNQQGFLLLHVVWIILIIFLSIHFLLSQYQTAKEIVHNQLYHIEVETLSQMAYQKARKEIDEDEISSSFQAIYDFPQGEVTISFREELDDNIYILLFIKQKDSKHVYQLNKPFF</sequence>
<evidence type="ECO:0008006" key="4">
    <source>
        <dbReference type="Google" id="ProtNLM"/>
    </source>
</evidence>
<accession>A0ABY5JR35</accession>
<dbReference type="EMBL" id="CP101914">
    <property type="protein sequence ID" value="UUI01327.1"/>
    <property type="molecule type" value="Genomic_DNA"/>
</dbReference>